<dbReference type="Proteomes" id="UP001427805">
    <property type="component" value="Unassembled WGS sequence"/>
</dbReference>
<sequence>MPYVYTKLDDLKNRARRIAREEGVPRHEALALAARRGGFQNYAHARAQLPAEGAPLRCPIEIRQRWRSHGREPRLHGLASYVVWLGAPLNELVRSHQLAGYLGGCTILGENVLVSDGFMRDRKETQIDLGKIARALQFMDATGLKPSRAKRLYPKGRWDNRPPIADHDHGWYDPEARVHVLSTEPYSEHAEERPEQKAWEQRHGWTTLRVEWGSIYGFGTELLLLCPQDYAPTLRRKVARLEQFPAAIRTDDIPVEDGMPRQNAA</sequence>
<evidence type="ECO:0000313" key="1">
    <source>
        <dbReference type="EMBL" id="MEN3747960.1"/>
    </source>
</evidence>
<dbReference type="RefSeq" id="WP_346246966.1">
    <property type="nucleotide sequence ID" value="NZ_JBDIZK010000006.1"/>
</dbReference>
<accession>A0ABV0B9X8</accession>
<evidence type="ECO:0008006" key="3">
    <source>
        <dbReference type="Google" id="ProtNLM"/>
    </source>
</evidence>
<keyword evidence="2" id="KW-1185">Reference proteome</keyword>
<dbReference type="EMBL" id="JBDIZK010000006">
    <property type="protein sequence ID" value="MEN3747960.1"/>
    <property type="molecule type" value="Genomic_DNA"/>
</dbReference>
<comment type="caution">
    <text evidence="1">The sequence shown here is derived from an EMBL/GenBank/DDBJ whole genome shotgun (WGS) entry which is preliminary data.</text>
</comment>
<proteinExistence type="predicted"/>
<name>A0ABV0B9X8_9SPHN</name>
<gene>
    <name evidence="1" type="ORF">TPR58_12355</name>
</gene>
<evidence type="ECO:0000313" key="2">
    <source>
        <dbReference type="Proteomes" id="UP001427805"/>
    </source>
</evidence>
<protein>
    <recommendedName>
        <fullName evidence="3">DUF559 domain-containing protein</fullName>
    </recommendedName>
</protein>
<organism evidence="1 2">
    <name type="scientific">Sphingomonas rustica</name>
    <dbReference type="NCBI Taxonomy" id="3103142"/>
    <lineage>
        <taxon>Bacteria</taxon>
        <taxon>Pseudomonadati</taxon>
        <taxon>Pseudomonadota</taxon>
        <taxon>Alphaproteobacteria</taxon>
        <taxon>Sphingomonadales</taxon>
        <taxon>Sphingomonadaceae</taxon>
        <taxon>Sphingomonas</taxon>
    </lineage>
</organism>
<reference evidence="1 2" key="1">
    <citation type="submission" date="2024-05" db="EMBL/GenBank/DDBJ databases">
        <title>Sphingomonas sp. HF-S3 16S ribosomal RNA gene Genome sequencing and assembly.</title>
        <authorList>
            <person name="Lee H."/>
        </authorList>
    </citation>
    <scope>NUCLEOTIDE SEQUENCE [LARGE SCALE GENOMIC DNA]</scope>
    <source>
        <strain evidence="1 2">HF-S3</strain>
    </source>
</reference>